<evidence type="ECO:0000256" key="2">
    <source>
        <dbReference type="ARBA" id="ARBA00009948"/>
    </source>
</evidence>
<comment type="function">
    <text evidence="7">Catalyzes the transfer of the enolpyruvyl moiety of phosphoenolpyruvate (PEP) to the 5-hydroxyl of shikimate-3-phosphate (S3P) to produce enolpyruvyl shikimate-3-phosphate and inorganic phosphate.</text>
</comment>
<evidence type="ECO:0000256" key="4">
    <source>
        <dbReference type="ARBA" id="ARBA00022679"/>
    </source>
</evidence>
<comment type="subunit">
    <text evidence="7">Monomer.</text>
</comment>
<evidence type="ECO:0000256" key="6">
    <source>
        <dbReference type="ARBA" id="ARBA00044633"/>
    </source>
</evidence>
<dbReference type="Pfam" id="PF00275">
    <property type="entry name" value="EPSP_synthase"/>
    <property type="match status" value="1"/>
</dbReference>
<name>A0ABP1CE31_9GAMM</name>
<dbReference type="RefSeq" id="WP_341764854.1">
    <property type="nucleotide sequence ID" value="NZ_OZ034688.1"/>
</dbReference>
<comment type="subcellular location">
    <subcellularLocation>
        <location evidence="7">Cytoplasm</location>
    </subcellularLocation>
</comment>
<evidence type="ECO:0000313" key="9">
    <source>
        <dbReference type="EMBL" id="CAL1329389.1"/>
    </source>
</evidence>
<sequence length="433" mass="48677">MNFITLKPIHLINGTIKLPGSKSISNRVLLLSSMAKGTTTLINLLNSDDIKYMFNALNKLNIVFNLTKNKTRCQINGTGKSLYSNKKLKIFLGNSGTSMRFLTAALSLSKNNIILTGNKRMKKRPIGHLVDALRCCGAKINYLNKKNYPPIHLNGGFIGGIISLDGSISSQFLSAFLMISPLAKKDTTITIKNKLVSKPYIDMTITLMKTYGVLVENYKYQIFFIKSQQQYTSPNNYYIEGDASSASYFLAAAAIKGGKVRVIGVGRNSLQGDIKFANILKKMGAIIRWNNNSIECEKFILKGININMNSTPDIAMTIALVAIFAKGKTIIKNIYNWKIKESDRLHTISTELRKIGAKIKKGNDYIHIYPPKKINYARIKTYDDHRIAMCFSLIALSDTPVTILNCNCVKKTFPNYFNEFIKLSWNNSFKYLY</sequence>
<feature type="domain" description="Enolpyruvate transferase" evidence="8">
    <location>
        <begin position="8"/>
        <end position="419"/>
    </location>
</feature>
<dbReference type="NCBIfam" id="TIGR01356">
    <property type="entry name" value="aroA"/>
    <property type="match status" value="1"/>
</dbReference>
<organism evidence="9 10">
    <name type="scientific">Candidatus Providencia siddallii</name>
    <dbReference type="NCBI Taxonomy" id="1715285"/>
    <lineage>
        <taxon>Bacteria</taxon>
        <taxon>Pseudomonadati</taxon>
        <taxon>Pseudomonadota</taxon>
        <taxon>Gammaproteobacteria</taxon>
        <taxon>Enterobacterales</taxon>
        <taxon>Morganellaceae</taxon>
        <taxon>Providencia</taxon>
    </lineage>
</organism>
<dbReference type="PROSITE" id="PS00885">
    <property type="entry name" value="EPSP_SYNTHASE_2"/>
    <property type="match status" value="1"/>
</dbReference>
<evidence type="ECO:0000313" key="10">
    <source>
        <dbReference type="Proteomes" id="UP001497533"/>
    </source>
</evidence>
<dbReference type="CDD" id="cd01556">
    <property type="entry name" value="EPSP_synthase"/>
    <property type="match status" value="1"/>
</dbReference>
<dbReference type="PANTHER" id="PTHR21090">
    <property type="entry name" value="AROM/DEHYDROQUINATE SYNTHASE"/>
    <property type="match status" value="1"/>
</dbReference>
<evidence type="ECO:0000256" key="1">
    <source>
        <dbReference type="ARBA" id="ARBA00004811"/>
    </source>
</evidence>
<dbReference type="InterPro" id="IPR036968">
    <property type="entry name" value="Enolpyruvate_Tfrase_sf"/>
</dbReference>
<keyword evidence="3 7" id="KW-0028">Amino-acid biosynthesis</keyword>
<dbReference type="InterPro" id="IPR001986">
    <property type="entry name" value="Enolpyruvate_Tfrase_dom"/>
</dbReference>
<dbReference type="EMBL" id="OZ034688">
    <property type="protein sequence ID" value="CAL1329389.1"/>
    <property type="molecule type" value="Genomic_DNA"/>
</dbReference>
<dbReference type="GO" id="GO:0003866">
    <property type="term" value="F:3-phosphoshikimate 1-carboxyvinyltransferase activity"/>
    <property type="evidence" value="ECO:0007669"/>
    <property type="project" value="UniProtKB-EC"/>
</dbReference>
<feature type="binding site" evidence="7">
    <location>
        <position position="23"/>
    </location>
    <ligand>
        <name>3-phosphoshikimate</name>
        <dbReference type="ChEBI" id="CHEBI:145989"/>
    </ligand>
</feature>
<feature type="binding site" evidence="7">
    <location>
        <position position="313"/>
    </location>
    <ligand>
        <name>3-phosphoshikimate</name>
        <dbReference type="ChEBI" id="CHEBI:145989"/>
    </ligand>
</feature>
<dbReference type="PIRSF" id="PIRSF000505">
    <property type="entry name" value="EPSPS"/>
    <property type="match status" value="1"/>
</dbReference>
<evidence type="ECO:0000256" key="7">
    <source>
        <dbReference type="HAMAP-Rule" id="MF_00210"/>
    </source>
</evidence>
<dbReference type="EC" id="2.5.1.19" evidence="7"/>
<feature type="binding site" evidence="7">
    <location>
        <position position="197"/>
    </location>
    <ligand>
        <name>3-phosphoshikimate</name>
        <dbReference type="ChEBI" id="CHEBI:145989"/>
    </ligand>
</feature>
<feature type="binding site" evidence="7">
    <location>
        <position position="169"/>
    </location>
    <ligand>
        <name>3-phosphoshikimate</name>
        <dbReference type="ChEBI" id="CHEBI:145989"/>
    </ligand>
</feature>
<reference evidence="9" key="1">
    <citation type="submission" date="2024-04" db="EMBL/GenBank/DDBJ databases">
        <authorList>
            <person name="Manzano-Marin A."/>
            <person name="Manzano-Marin A."/>
            <person name="Alejandro Manzano Marin A."/>
        </authorList>
    </citation>
    <scope>NUCLEOTIDE SEQUENCE [LARGE SCALE GENOMIC DNA]</scope>
    <source>
        <strain evidence="9">TABTEA</strain>
    </source>
</reference>
<feature type="active site" description="Proton acceptor" evidence="7">
    <location>
        <position position="313"/>
    </location>
</feature>
<feature type="binding site" evidence="7">
    <location>
        <position position="171"/>
    </location>
    <ligand>
        <name>3-phosphoshikimate</name>
        <dbReference type="ChEBI" id="CHEBI:145989"/>
    </ligand>
</feature>
<dbReference type="Gene3D" id="3.65.10.10">
    <property type="entry name" value="Enolpyruvate transferase domain"/>
    <property type="match status" value="2"/>
</dbReference>
<feature type="binding site" evidence="7">
    <location>
        <position position="22"/>
    </location>
    <ligand>
        <name>3-phosphoshikimate</name>
        <dbReference type="ChEBI" id="CHEBI:145989"/>
    </ligand>
</feature>
<dbReference type="InterPro" id="IPR013792">
    <property type="entry name" value="RNA3'P_cycl/enolpyr_Trfase_a/b"/>
</dbReference>
<comment type="similarity">
    <text evidence="2 7">Belongs to the EPSP synthase family.</text>
</comment>
<dbReference type="HAMAP" id="MF_00210">
    <property type="entry name" value="EPSP_synth"/>
    <property type="match status" value="1"/>
</dbReference>
<comment type="pathway">
    <text evidence="1 7">Metabolic intermediate biosynthesis; chorismate biosynthesis; chorismate from D-erythrose 4-phosphate and phosphoenolpyruvate: step 6/7.</text>
</comment>
<proteinExistence type="inferred from homology"/>
<dbReference type="Proteomes" id="UP001497533">
    <property type="component" value="Chromosome"/>
</dbReference>
<feature type="binding site" evidence="7">
    <location>
        <position position="96"/>
    </location>
    <ligand>
        <name>phosphoenolpyruvate</name>
        <dbReference type="ChEBI" id="CHEBI:58702"/>
    </ligand>
</feature>
<comment type="catalytic activity">
    <reaction evidence="6">
        <text>3-phosphoshikimate + phosphoenolpyruvate = 5-O-(1-carboxyvinyl)-3-phosphoshikimate + phosphate</text>
        <dbReference type="Rhea" id="RHEA:21256"/>
        <dbReference type="ChEBI" id="CHEBI:43474"/>
        <dbReference type="ChEBI" id="CHEBI:57701"/>
        <dbReference type="ChEBI" id="CHEBI:58702"/>
        <dbReference type="ChEBI" id="CHEBI:145989"/>
        <dbReference type="EC" id="2.5.1.19"/>
    </reaction>
    <physiologicalReaction direction="left-to-right" evidence="6">
        <dbReference type="Rhea" id="RHEA:21257"/>
    </physiologicalReaction>
</comment>
<keyword evidence="7" id="KW-0963">Cytoplasm</keyword>
<dbReference type="InterPro" id="IPR006264">
    <property type="entry name" value="EPSP_synthase"/>
</dbReference>
<evidence type="ECO:0000259" key="8">
    <source>
        <dbReference type="Pfam" id="PF00275"/>
    </source>
</evidence>
<dbReference type="SUPFAM" id="SSF55205">
    <property type="entry name" value="EPT/RTPC-like"/>
    <property type="match status" value="1"/>
</dbReference>
<feature type="binding site" evidence="7">
    <location>
        <position position="336"/>
    </location>
    <ligand>
        <name>3-phosphoshikimate</name>
        <dbReference type="ChEBI" id="CHEBI:145989"/>
    </ligand>
</feature>
<gene>
    <name evidence="7 9" type="primary">aroA</name>
    <name evidence="9" type="ORF">PRHACTZTBTEA_471</name>
</gene>
<dbReference type="InterPro" id="IPR023193">
    <property type="entry name" value="EPSP_synthase_CS"/>
</dbReference>
<protein>
    <recommendedName>
        <fullName evidence="7">3-phosphoshikimate 1-carboxyvinyltransferase</fullName>
        <ecNumber evidence="7">2.5.1.19</ecNumber>
    </recommendedName>
    <alternativeName>
        <fullName evidence="7">5-enolpyruvylshikimate-3-phosphate synthase</fullName>
        <shortName evidence="7">EPSP synthase</shortName>
        <shortName evidence="7">EPSPS</shortName>
    </alternativeName>
</protein>
<feature type="binding site" evidence="7">
    <location>
        <position position="386"/>
    </location>
    <ligand>
        <name>phosphoenolpyruvate</name>
        <dbReference type="ChEBI" id="CHEBI:58702"/>
    </ligand>
</feature>
<feature type="binding site" evidence="7">
    <location>
        <position position="170"/>
    </location>
    <ligand>
        <name>3-phosphoshikimate</name>
        <dbReference type="ChEBI" id="CHEBI:145989"/>
    </ligand>
</feature>
<keyword evidence="4 7" id="KW-0808">Transferase</keyword>
<feature type="binding site" evidence="7">
    <location>
        <position position="124"/>
    </location>
    <ligand>
        <name>phosphoenolpyruvate</name>
        <dbReference type="ChEBI" id="CHEBI:58702"/>
    </ligand>
</feature>
<dbReference type="PANTHER" id="PTHR21090:SF5">
    <property type="entry name" value="PENTAFUNCTIONAL AROM POLYPEPTIDE"/>
    <property type="match status" value="1"/>
</dbReference>
<keyword evidence="10" id="KW-1185">Reference proteome</keyword>
<evidence type="ECO:0000256" key="3">
    <source>
        <dbReference type="ARBA" id="ARBA00022605"/>
    </source>
</evidence>
<feature type="binding site" evidence="7">
    <location>
        <position position="411"/>
    </location>
    <ligand>
        <name>phosphoenolpyruvate</name>
        <dbReference type="ChEBI" id="CHEBI:58702"/>
    </ligand>
</feature>
<dbReference type="PROSITE" id="PS00104">
    <property type="entry name" value="EPSP_SYNTHASE_1"/>
    <property type="match status" value="1"/>
</dbReference>
<keyword evidence="5 7" id="KW-0057">Aromatic amino acid biosynthesis</keyword>
<feature type="binding site" evidence="7">
    <location>
        <position position="27"/>
    </location>
    <ligand>
        <name>3-phosphoshikimate</name>
        <dbReference type="ChEBI" id="CHEBI:145989"/>
    </ligand>
</feature>
<feature type="binding site" evidence="7">
    <location>
        <position position="171"/>
    </location>
    <ligand>
        <name>phosphoenolpyruvate</name>
        <dbReference type="ChEBI" id="CHEBI:58702"/>
    </ligand>
</feature>
<feature type="binding site" evidence="7">
    <location>
        <position position="340"/>
    </location>
    <ligand>
        <name>3-phosphoshikimate</name>
        <dbReference type="ChEBI" id="CHEBI:145989"/>
    </ligand>
</feature>
<accession>A0ABP1CE31</accession>
<evidence type="ECO:0000256" key="5">
    <source>
        <dbReference type="ARBA" id="ARBA00023141"/>
    </source>
</evidence>
<feature type="binding site" evidence="7">
    <location>
        <position position="344"/>
    </location>
    <ligand>
        <name>phosphoenolpyruvate</name>
        <dbReference type="ChEBI" id="CHEBI:58702"/>
    </ligand>
</feature>
<feature type="binding site" evidence="7">
    <location>
        <position position="22"/>
    </location>
    <ligand>
        <name>phosphoenolpyruvate</name>
        <dbReference type="ChEBI" id="CHEBI:58702"/>
    </ligand>
</feature>